<organism evidence="1 2">
    <name type="scientific">Persea americana</name>
    <name type="common">Avocado</name>
    <dbReference type="NCBI Taxonomy" id="3435"/>
    <lineage>
        <taxon>Eukaryota</taxon>
        <taxon>Viridiplantae</taxon>
        <taxon>Streptophyta</taxon>
        <taxon>Embryophyta</taxon>
        <taxon>Tracheophyta</taxon>
        <taxon>Spermatophyta</taxon>
        <taxon>Magnoliopsida</taxon>
        <taxon>Magnoliidae</taxon>
        <taxon>Laurales</taxon>
        <taxon>Lauraceae</taxon>
        <taxon>Persea</taxon>
    </lineage>
</organism>
<name>A0ACC2KWV3_PERAE</name>
<protein>
    <submittedName>
        <fullName evidence="1">Uncharacterized protein</fullName>
    </submittedName>
</protein>
<sequence length="178" mass="19586">MESGQVEESKDSSSEESDRLQIANDVTGTGRFYACVFCKRGFSTAQALGGHMNIHRRDRARQQTPPSISNRPGHEPAYSGFPPQQSQNQPSNQSIPPDSPTNYHYVPSSTSGSQHVKTFHGDSSGVLMPPRQLSLFGEDLSVGTSSQARVSRVKDGEEEKKDRQDDELDLELRLGPEP</sequence>
<gene>
    <name evidence="1" type="ORF">MRB53_034165</name>
</gene>
<keyword evidence="2" id="KW-1185">Reference proteome</keyword>
<dbReference type="Proteomes" id="UP001234297">
    <property type="component" value="Chromosome 11"/>
</dbReference>
<proteinExistence type="predicted"/>
<evidence type="ECO:0000313" key="2">
    <source>
        <dbReference type="Proteomes" id="UP001234297"/>
    </source>
</evidence>
<accession>A0ACC2KWV3</accession>
<dbReference type="EMBL" id="CM056819">
    <property type="protein sequence ID" value="KAJ8625635.1"/>
    <property type="molecule type" value="Genomic_DNA"/>
</dbReference>
<reference evidence="1 2" key="1">
    <citation type="journal article" date="2022" name="Hortic Res">
        <title>A haplotype resolved chromosomal level avocado genome allows analysis of novel avocado genes.</title>
        <authorList>
            <person name="Nath O."/>
            <person name="Fletcher S.J."/>
            <person name="Hayward A."/>
            <person name="Shaw L.M."/>
            <person name="Masouleh A.K."/>
            <person name="Furtado A."/>
            <person name="Henry R.J."/>
            <person name="Mitter N."/>
        </authorList>
    </citation>
    <scope>NUCLEOTIDE SEQUENCE [LARGE SCALE GENOMIC DNA]</scope>
    <source>
        <strain evidence="2">cv. Hass</strain>
    </source>
</reference>
<comment type="caution">
    <text evidence="1">The sequence shown here is derived from an EMBL/GenBank/DDBJ whole genome shotgun (WGS) entry which is preliminary data.</text>
</comment>
<evidence type="ECO:0000313" key="1">
    <source>
        <dbReference type="EMBL" id="KAJ8625635.1"/>
    </source>
</evidence>